<comment type="caution">
    <text evidence="1">The sequence shown here is derived from an EMBL/GenBank/DDBJ whole genome shotgun (WGS) entry which is preliminary data.</text>
</comment>
<evidence type="ECO:0000313" key="1">
    <source>
        <dbReference type="EMBL" id="KAF5372465.1"/>
    </source>
</evidence>
<gene>
    <name evidence="1" type="ORF">D9758_005154</name>
</gene>
<reference evidence="1 2" key="1">
    <citation type="journal article" date="2020" name="ISME J.">
        <title>Uncovering the hidden diversity of litter-decomposition mechanisms in mushroom-forming fungi.</title>
        <authorList>
            <person name="Floudas D."/>
            <person name="Bentzer J."/>
            <person name="Ahren D."/>
            <person name="Johansson T."/>
            <person name="Persson P."/>
            <person name="Tunlid A."/>
        </authorList>
    </citation>
    <scope>NUCLEOTIDE SEQUENCE [LARGE SCALE GENOMIC DNA]</scope>
    <source>
        <strain evidence="1 2">CBS 291.85</strain>
    </source>
</reference>
<name>A0A8H5GX69_9AGAR</name>
<accession>A0A8H5GX69</accession>
<dbReference type="AlphaFoldDB" id="A0A8H5GX69"/>
<keyword evidence="2" id="KW-1185">Reference proteome</keyword>
<dbReference type="EMBL" id="JAACJM010000005">
    <property type="protein sequence ID" value="KAF5372465.1"/>
    <property type="molecule type" value="Genomic_DNA"/>
</dbReference>
<dbReference type="Proteomes" id="UP000559256">
    <property type="component" value="Unassembled WGS sequence"/>
</dbReference>
<evidence type="ECO:0000313" key="2">
    <source>
        <dbReference type="Proteomes" id="UP000559256"/>
    </source>
</evidence>
<organism evidence="1 2">
    <name type="scientific">Tetrapyrgos nigripes</name>
    <dbReference type="NCBI Taxonomy" id="182062"/>
    <lineage>
        <taxon>Eukaryota</taxon>
        <taxon>Fungi</taxon>
        <taxon>Dikarya</taxon>
        <taxon>Basidiomycota</taxon>
        <taxon>Agaricomycotina</taxon>
        <taxon>Agaricomycetes</taxon>
        <taxon>Agaricomycetidae</taxon>
        <taxon>Agaricales</taxon>
        <taxon>Marasmiineae</taxon>
        <taxon>Marasmiaceae</taxon>
        <taxon>Tetrapyrgos</taxon>
    </lineage>
</organism>
<protein>
    <submittedName>
        <fullName evidence="1">Uncharacterized protein</fullName>
    </submittedName>
</protein>
<sequence length="84" mass="9650">MSRWKTRTRIHIHSLPTLITHPINLPNTTLYLPLIMRTTIGLRTQVKGYLSIGDPLVKPKNHHCSSMVYENIAMLHFTVSLAYP</sequence>
<proteinExistence type="predicted"/>